<keyword evidence="2" id="KW-1185">Reference proteome</keyword>
<gene>
    <name evidence="1" type="ORF">HPB47_018893</name>
</gene>
<reference evidence="1 2" key="1">
    <citation type="journal article" date="2020" name="Cell">
        <title>Large-Scale Comparative Analyses of Tick Genomes Elucidate Their Genetic Diversity and Vector Capacities.</title>
        <authorList>
            <consortium name="Tick Genome and Microbiome Consortium (TIGMIC)"/>
            <person name="Jia N."/>
            <person name="Wang J."/>
            <person name="Shi W."/>
            <person name="Du L."/>
            <person name="Sun Y."/>
            <person name="Zhan W."/>
            <person name="Jiang J.F."/>
            <person name="Wang Q."/>
            <person name="Zhang B."/>
            <person name="Ji P."/>
            <person name="Bell-Sakyi L."/>
            <person name="Cui X.M."/>
            <person name="Yuan T.T."/>
            <person name="Jiang B.G."/>
            <person name="Yang W.F."/>
            <person name="Lam T.T."/>
            <person name="Chang Q.C."/>
            <person name="Ding S.J."/>
            <person name="Wang X.J."/>
            <person name="Zhu J.G."/>
            <person name="Ruan X.D."/>
            <person name="Zhao L."/>
            <person name="Wei J.T."/>
            <person name="Ye R.Z."/>
            <person name="Que T.C."/>
            <person name="Du C.H."/>
            <person name="Zhou Y.H."/>
            <person name="Cheng J.X."/>
            <person name="Dai P.F."/>
            <person name="Guo W.B."/>
            <person name="Han X.H."/>
            <person name="Huang E.J."/>
            <person name="Li L.F."/>
            <person name="Wei W."/>
            <person name="Gao Y.C."/>
            <person name="Liu J.Z."/>
            <person name="Shao H.Z."/>
            <person name="Wang X."/>
            <person name="Wang C.C."/>
            <person name="Yang T.C."/>
            <person name="Huo Q.B."/>
            <person name="Li W."/>
            <person name="Chen H.Y."/>
            <person name="Chen S.E."/>
            <person name="Zhou L.G."/>
            <person name="Ni X.B."/>
            <person name="Tian J.H."/>
            <person name="Sheng Y."/>
            <person name="Liu T."/>
            <person name="Pan Y.S."/>
            <person name="Xia L.Y."/>
            <person name="Li J."/>
            <person name="Zhao F."/>
            <person name="Cao W.C."/>
        </authorList>
    </citation>
    <scope>NUCLEOTIDE SEQUENCE [LARGE SCALE GENOMIC DNA]</scope>
    <source>
        <strain evidence="1">Iper-2018</strain>
    </source>
</reference>
<sequence>MPLISAASTRASTDYDGKSNAALDVPNTEAEVREVLLRLKTKSGPGSEGVTNEMLRNLGDGAGTYLTRYIDACEERGSIPQQWKTTKVVIIPKPGKKPQLDSLRPTSLTSCSGKVMKDVVLGRLNRRKEQGDDPGPGRDGLTGRPRLIVRISDMNYGMNEGSLMRLVQAFVMSRLVYVVSFMRLGAAEKSKLKSIVRKAHKRALGLTESTSNEKLAARGVHNTIDELIEPQRMAKLERLTRRTTSRHILKSLQPPVRDAKRRERGRSPRRQGDAADFPHPKARASRARRQEKGGEGQGPGKNA</sequence>
<dbReference type="Proteomes" id="UP000805193">
    <property type="component" value="Unassembled WGS sequence"/>
</dbReference>
<name>A0AC60QJK1_IXOPE</name>
<dbReference type="EMBL" id="JABSTQ010008191">
    <property type="protein sequence ID" value="KAG0434779.1"/>
    <property type="molecule type" value="Genomic_DNA"/>
</dbReference>
<organism evidence="1 2">
    <name type="scientific">Ixodes persulcatus</name>
    <name type="common">Taiga tick</name>
    <dbReference type="NCBI Taxonomy" id="34615"/>
    <lineage>
        <taxon>Eukaryota</taxon>
        <taxon>Metazoa</taxon>
        <taxon>Ecdysozoa</taxon>
        <taxon>Arthropoda</taxon>
        <taxon>Chelicerata</taxon>
        <taxon>Arachnida</taxon>
        <taxon>Acari</taxon>
        <taxon>Parasitiformes</taxon>
        <taxon>Ixodida</taxon>
        <taxon>Ixodoidea</taxon>
        <taxon>Ixodidae</taxon>
        <taxon>Ixodinae</taxon>
        <taxon>Ixodes</taxon>
    </lineage>
</organism>
<protein>
    <submittedName>
        <fullName evidence="1">Uncharacterized protein</fullName>
    </submittedName>
</protein>
<proteinExistence type="predicted"/>
<comment type="caution">
    <text evidence="1">The sequence shown here is derived from an EMBL/GenBank/DDBJ whole genome shotgun (WGS) entry which is preliminary data.</text>
</comment>
<evidence type="ECO:0000313" key="1">
    <source>
        <dbReference type="EMBL" id="KAG0434779.1"/>
    </source>
</evidence>
<evidence type="ECO:0000313" key="2">
    <source>
        <dbReference type="Proteomes" id="UP000805193"/>
    </source>
</evidence>
<accession>A0AC60QJK1</accession>